<protein>
    <submittedName>
        <fullName evidence="1">Uncharacterized protein</fullName>
    </submittedName>
</protein>
<name>A0A0D2PYF4_GOSRA</name>
<dbReference type="EMBL" id="CM001741">
    <property type="protein sequence ID" value="KJB12019.1"/>
    <property type="molecule type" value="Genomic_DNA"/>
</dbReference>
<accession>A0A0D2PYF4</accession>
<keyword evidence="2" id="KW-1185">Reference proteome</keyword>
<reference evidence="1 2" key="1">
    <citation type="journal article" date="2012" name="Nature">
        <title>Repeated polyploidization of Gossypium genomes and the evolution of spinnable cotton fibres.</title>
        <authorList>
            <person name="Paterson A.H."/>
            <person name="Wendel J.F."/>
            <person name="Gundlach H."/>
            <person name="Guo H."/>
            <person name="Jenkins J."/>
            <person name="Jin D."/>
            <person name="Llewellyn D."/>
            <person name="Showmaker K.C."/>
            <person name="Shu S."/>
            <person name="Udall J."/>
            <person name="Yoo M.J."/>
            <person name="Byers R."/>
            <person name="Chen W."/>
            <person name="Doron-Faigenboim A."/>
            <person name="Duke M.V."/>
            <person name="Gong L."/>
            <person name="Grimwood J."/>
            <person name="Grover C."/>
            <person name="Grupp K."/>
            <person name="Hu G."/>
            <person name="Lee T.H."/>
            <person name="Li J."/>
            <person name="Lin L."/>
            <person name="Liu T."/>
            <person name="Marler B.S."/>
            <person name="Page J.T."/>
            <person name="Roberts A.W."/>
            <person name="Romanel E."/>
            <person name="Sanders W.S."/>
            <person name="Szadkowski E."/>
            <person name="Tan X."/>
            <person name="Tang H."/>
            <person name="Xu C."/>
            <person name="Wang J."/>
            <person name="Wang Z."/>
            <person name="Zhang D."/>
            <person name="Zhang L."/>
            <person name="Ashrafi H."/>
            <person name="Bedon F."/>
            <person name="Bowers J.E."/>
            <person name="Brubaker C.L."/>
            <person name="Chee P.W."/>
            <person name="Das S."/>
            <person name="Gingle A.R."/>
            <person name="Haigler C.H."/>
            <person name="Harker D."/>
            <person name="Hoffmann L.V."/>
            <person name="Hovav R."/>
            <person name="Jones D.C."/>
            <person name="Lemke C."/>
            <person name="Mansoor S."/>
            <person name="ur Rahman M."/>
            <person name="Rainville L.N."/>
            <person name="Rambani A."/>
            <person name="Reddy U.K."/>
            <person name="Rong J.K."/>
            <person name="Saranga Y."/>
            <person name="Scheffler B.E."/>
            <person name="Scheffler J.A."/>
            <person name="Stelly D.M."/>
            <person name="Triplett B.A."/>
            <person name="Van Deynze A."/>
            <person name="Vaslin M.F."/>
            <person name="Waghmare V.N."/>
            <person name="Walford S.A."/>
            <person name="Wright R.J."/>
            <person name="Zaki E.A."/>
            <person name="Zhang T."/>
            <person name="Dennis E.S."/>
            <person name="Mayer K.F."/>
            <person name="Peterson D.G."/>
            <person name="Rokhsar D.S."/>
            <person name="Wang X."/>
            <person name="Schmutz J."/>
        </authorList>
    </citation>
    <scope>NUCLEOTIDE SEQUENCE [LARGE SCALE GENOMIC DNA]</scope>
</reference>
<dbReference type="AlphaFoldDB" id="A0A0D2PYF4"/>
<proteinExistence type="predicted"/>
<evidence type="ECO:0000313" key="2">
    <source>
        <dbReference type="Proteomes" id="UP000032304"/>
    </source>
</evidence>
<dbReference type="Gramene" id="KJB12019">
    <property type="protein sequence ID" value="KJB12019"/>
    <property type="gene ID" value="B456_002G215200"/>
</dbReference>
<sequence>MEVSSLNGLQKDDEKAGRNSDLAGLILCEMQGIHSLVSTDQSNNKVKNDETLGSSYVKTDQPVSAATNKCSGNRKKDELMESSCCNSFQSSCQANGDLRSPTPVSKGTVSSMLGKGYMKSVPLANGSYAGTKPMKVDSNEMPIFVLG</sequence>
<dbReference type="Proteomes" id="UP000032304">
    <property type="component" value="Chromosome 2"/>
</dbReference>
<organism evidence="1 2">
    <name type="scientific">Gossypium raimondii</name>
    <name type="common">Peruvian cotton</name>
    <name type="synonym">Gossypium klotzschianum subsp. raimondii</name>
    <dbReference type="NCBI Taxonomy" id="29730"/>
    <lineage>
        <taxon>Eukaryota</taxon>
        <taxon>Viridiplantae</taxon>
        <taxon>Streptophyta</taxon>
        <taxon>Embryophyta</taxon>
        <taxon>Tracheophyta</taxon>
        <taxon>Spermatophyta</taxon>
        <taxon>Magnoliopsida</taxon>
        <taxon>eudicotyledons</taxon>
        <taxon>Gunneridae</taxon>
        <taxon>Pentapetalae</taxon>
        <taxon>rosids</taxon>
        <taxon>malvids</taxon>
        <taxon>Malvales</taxon>
        <taxon>Malvaceae</taxon>
        <taxon>Malvoideae</taxon>
        <taxon>Gossypium</taxon>
    </lineage>
</organism>
<gene>
    <name evidence="1" type="ORF">B456_002G215200</name>
</gene>
<evidence type="ECO:0000313" key="1">
    <source>
        <dbReference type="EMBL" id="KJB12019.1"/>
    </source>
</evidence>
<dbReference type="PANTHER" id="PTHR47872:SF3">
    <property type="entry name" value="NUCLEAR RNA EXPORT FACTOR SDE5 ISOFORM X1"/>
    <property type="match status" value="1"/>
</dbReference>
<dbReference type="PANTHER" id="PTHR47872">
    <property type="entry name" value="NUCLEAR RNA EXPORT FACTOR SDE5-RELATED"/>
    <property type="match status" value="1"/>
</dbReference>